<evidence type="ECO:0000313" key="2">
    <source>
        <dbReference type="Proteomes" id="UP001428341"/>
    </source>
</evidence>
<dbReference type="AlphaFoldDB" id="A0AAP0LRB4"/>
<comment type="caution">
    <text evidence="1">The sequence shown here is derived from an EMBL/GenBank/DDBJ whole genome shotgun (WGS) entry which is preliminary data.</text>
</comment>
<dbReference type="EMBL" id="JBCGBO010000024">
    <property type="protein sequence ID" value="KAK9181271.1"/>
    <property type="molecule type" value="Genomic_DNA"/>
</dbReference>
<organism evidence="1 2">
    <name type="scientific">Citrus x changshan-huyou</name>
    <dbReference type="NCBI Taxonomy" id="2935761"/>
    <lineage>
        <taxon>Eukaryota</taxon>
        <taxon>Viridiplantae</taxon>
        <taxon>Streptophyta</taxon>
        <taxon>Embryophyta</taxon>
        <taxon>Tracheophyta</taxon>
        <taxon>Spermatophyta</taxon>
        <taxon>Magnoliopsida</taxon>
        <taxon>eudicotyledons</taxon>
        <taxon>Gunneridae</taxon>
        <taxon>Pentapetalae</taxon>
        <taxon>rosids</taxon>
        <taxon>malvids</taxon>
        <taxon>Sapindales</taxon>
        <taxon>Rutaceae</taxon>
        <taxon>Aurantioideae</taxon>
        <taxon>Citrus</taxon>
    </lineage>
</organism>
<gene>
    <name evidence="1" type="ORF">WN944_024408</name>
</gene>
<accession>A0AAP0LRB4</accession>
<reference evidence="1 2" key="1">
    <citation type="submission" date="2024-05" db="EMBL/GenBank/DDBJ databases">
        <title>Haplotype-resolved chromosome-level genome assembly of Huyou (Citrus changshanensis).</title>
        <authorList>
            <person name="Miao C."/>
            <person name="Chen W."/>
            <person name="Wu Y."/>
            <person name="Wang L."/>
            <person name="Zhao S."/>
            <person name="Grierson D."/>
            <person name="Xu C."/>
            <person name="Chen K."/>
        </authorList>
    </citation>
    <scope>NUCLEOTIDE SEQUENCE [LARGE SCALE GENOMIC DNA]</scope>
    <source>
        <strain evidence="1">01-14</strain>
        <tissue evidence="1">Leaf</tissue>
    </source>
</reference>
<protein>
    <submittedName>
        <fullName evidence="1">Uncharacterized protein</fullName>
    </submittedName>
</protein>
<evidence type="ECO:0000313" key="1">
    <source>
        <dbReference type="EMBL" id="KAK9181271.1"/>
    </source>
</evidence>
<sequence length="94" mass="10643">MPSTLDLCCSTFLRGKTSHKDVKDSTNWLFKAYYGHRMFMGYCRVACEVVVSAVQQGSPLSFLVELSLFRWAIKQTINVIQVTSTPYDGNVRLS</sequence>
<name>A0AAP0LRB4_9ROSI</name>
<proteinExistence type="predicted"/>
<dbReference type="Proteomes" id="UP001428341">
    <property type="component" value="Unassembled WGS sequence"/>
</dbReference>
<keyword evidence="2" id="KW-1185">Reference proteome</keyword>